<evidence type="ECO:0000313" key="2">
    <source>
        <dbReference type="Proteomes" id="UP000189703"/>
    </source>
</evidence>
<protein>
    <submittedName>
        <fullName evidence="3">Uncharacterized protein LOC104590724</fullName>
    </submittedName>
</protein>
<dbReference type="GeneID" id="104590724"/>
<dbReference type="InterPro" id="IPR021109">
    <property type="entry name" value="Peptidase_aspartic_dom_sf"/>
</dbReference>
<evidence type="ECO:0000256" key="1">
    <source>
        <dbReference type="SAM" id="MobiDB-lite"/>
    </source>
</evidence>
<dbReference type="Gene3D" id="2.40.70.10">
    <property type="entry name" value="Acid Proteases"/>
    <property type="match status" value="1"/>
</dbReference>
<dbReference type="Proteomes" id="UP000189703">
    <property type="component" value="Unplaced"/>
</dbReference>
<feature type="compositionally biased region" description="Basic and acidic residues" evidence="1">
    <location>
        <begin position="9"/>
        <end position="33"/>
    </location>
</feature>
<proteinExistence type="predicted"/>
<accession>A0A1U7ZJ41</accession>
<name>A0A1U7ZJ41_NELNU</name>
<keyword evidence="2" id="KW-1185">Reference proteome</keyword>
<feature type="region of interest" description="Disordered" evidence="1">
    <location>
        <begin position="1"/>
        <end position="65"/>
    </location>
</feature>
<dbReference type="PANTHER" id="PTHR33067">
    <property type="entry name" value="RNA-DIRECTED DNA POLYMERASE-RELATED"/>
    <property type="match status" value="1"/>
</dbReference>
<dbReference type="AlphaFoldDB" id="A0A1U7ZJ41"/>
<dbReference type="OrthoDB" id="1166419at2759"/>
<reference evidence="3" key="1">
    <citation type="submission" date="2025-08" db="UniProtKB">
        <authorList>
            <consortium name="RefSeq"/>
        </authorList>
    </citation>
    <scope>IDENTIFICATION</scope>
</reference>
<dbReference type="KEGG" id="nnu:104590724"/>
<gene>
    <name evidence="3" type="primary">LOC104590724</name>
</gene>
<dbReference type="InParanoid" id="A0A1U7ZJ41"/>
<dbReference type="RefSeq" id="XP_010247764.1">
    <property type="nucleotide sequence ID" value="XM_010249462.1"/>
</dbReference>
<sequence length="287" mass="32830">MDLSSLQRSRKELNEPSEEASKDTTKEEKEKETPLPQKNSSGKQPQAIVIAPPFPSRFAKSKKEEQDKDIIETFRKVEVNTPLLDAIKQVPRYDKFLKKLCTTKRRLKGDEKVHIGENVSVILQKRLPPKCKDPETGVILQLADRSTTHPKGVLDDVLVQVNNLVFPADFYVIDMEEDDSSNPTPILLERPFLNTSKTKIDVHKGTLTMEFDGKIVKFNIYDDMKYPTDDNPVYFVDVIDSSAQEVFKLDGKDSYNSQVPDLNPPMIDERGKHRKLQLQDLEDPVYD</sequence>
<dbReference type="PANTHER" id="PTHR33067:SF15">
    <property type="entry name" value="RNA-DIRECTED DNA POLYMERASE"/>
    <property type="match status" value="1"/>
</dbReference>
<dbReference type="CDD" id="cd00303">
    <property type="entry name" value="retropepsin_like"/>
    <property type="match status" value="1"/>
</dbReference>
<dbReference type="OMA" id="LQIVPCK"/>
<organism evidence="2 3">
    <name type="scientific">Nelumbo nucifera</name>
    <name type="common">Sacred lotus</name>
    <dbReference type="NCBI Taxonomy" id="4432"/>
    <lineage>
        <taxon>Eukaryota</taxon>
        <taxon>Viridiplantae</taxon>
        <taxon>Streptophyta</taxon>
        <taxon>Embryophyta</taxon>
        <taxon>Tracheophyta</taxon>
        <taxon>Spermatophyta</taxon>
        <taxon>Magnoliopsida</taxon>
        <taxon>Proteales</taxon>
        <taxon>Nelumbonaceae</taxon>
        <taxon>Nelumbo</taxon>
    </lineage>
</organism>
<evidence type="ECO:0000313" key="3">
    <source>
        <dbReference type="RefSeq" id="XP_010247764.1"/>
    </source>
</evidence>
<dbReference type="eggNOG" id="KOG0017">
    <property type="taxonomic scope" value="Eukaryota"/>
</dbReference>